<evidence type="ECO:0000313" key="2">
    <source>
        <dbReference type="Proteomes" id="UP000006250"/>
    </source>
</evidence>
<accession>E1JTT2</accession>
<name>E1JTT2_SOLFR</name>
<comment type="caution">
    <text evidence="1">The sequence shown here is derived from an EMBL/GenBank/DDBJ whole genome shotgun (WGS) entry which is preliminary data.</text>
</comment>
<organism evidence="1 2">
    <name type="scientific">Solidesulfovibrio fructosivorans JJ]</name>
    <dbReference type="NCBI Taxonomy" id="596151"/>
    <lineage>
        <taxon>Bacteria</taxon>
        <taxon>Pseudomonadati</taxon>
        <taxon>Thermodesulfobacteriota</taxon>
        <taxon>Desulfovibrionia</taxon>
        <taxon>Desulfovibrionales</taxon>
        <taxon>Desulfovibrionaceae</taxon>
        <taxon>Solidesulfovibrio</taxon>
    </lineage>
</organism>
<gene>
    <name evidence="1" type="ORF">DesfrDRAFT_1031</name>
</gene>
<proteinExistence type="predicted"/>
<protein>
    <submittedName>
        <fullName evidence="1">Uncharacterized protein</fullName>
    </submittedName>
</protein>
<keyword evidence="2" id="KW-1185">Reference proteome</keyword>
<sequence precursor="true">MEWIFISLAVGLIALVAMFAIAANRYDGATVPGHFDFDRYKRNELSQRGLFDKTKWR</sequence>
<dbReference type="Proteomes" id="UP000006250">
    <property type="component" value="Unassembled WGS sequence"/>
</dbReference>
<reference evidence="1 2" key="1">
    <citation type="submission" date="2010-08" db="EMBL/GenBank/DDBJ databases">
        <title>The draft genome of Desulfovibrio fructosovorans JJ.</title>
        <authorList>
            <consortium name="US DOE Joint Genome Institute (JGI-PGF)"/>
            <person name="Lucas S."/>
            <person name="Copeland A."/>
            <person name="Lapidus A."/>
            <person name="Cheng J.-F."/>
            <person name="Bruce D."/>
            <person name="Goodwin L."/>
            <person name="Pitluck S."/>
            <person name="Land M.L."/>
            <person name="Hauser L."/>
            <person name="Chang Y.-J."/>
            <person name="Jeffries C."/>
            <person name="Wall J.D."/>
            <person name="Stahl D.A."/>
            <person name="Arkin A.P."/>
            <person name="Dehal P."/>
            <person name="Stolyar S.M."/>
            <person name="Hazen T.C."/>
            <person name="Woyke T.J."/>
        </authorList>
    </citation>
    <scope>NUCLEOTIDE SEQUENCE [LARGE SCALE GENOMIC DNA]</scope>
    <source>
        <strain evidence="1 2">JJ</strain>
    </source>
</reference>
<dbReference type="EMBL" id="AECZ01000005">
    <property type="protein sequence ID" value="EFL52211.1"/>
    <property type="molecule type" value="Genomic_DNA"/>
</dbReference>
<dbReference type="eggNOG" id="ENOG50318A2">
    <property type="taxonomic scope" value="Bacteria"/>
</dbReference>
<evidence type="ECO:0000313" key="1">
    <source>
        <dbReference type="EMBL" id="EFL52211.1"/>
    </source>
</evidence>
<dbReference type="RefSeq" id="WP_005991758.1">
    <property type="nucleotide sequence ID" value="NZ_AECZ01000005.1"/>
</dbReference>
<dbReference type="AlphaFoldDB" id="E1JTT2"/>